<dbReference type="GO" id="GO:0016209">
    <property type="term" value="F:antioxidant activity"/>
    <property type="evidence" value="ECO:0007669"/>
    <property type="project" value="InterPro"/>
</dbReference>
<dbReference type="Gene3D" id="3.40.30.10">
    <property type="entry name" value="Glutaredoxin"/>
    <property type="match status" value="1"/>
</dbReference>
<dbReference type="PANTHER" id="PTHR43640:SF1">
    <property type="entry name" value="THIOREDOXIN-DEPENDENT PEROXIREDOXIN"/>
    <property type="match status" value="1"/>
</dbReference>
<comment type="caution">
    <text evidence="2">The sequence shown here is derived from an EMBL/GenBank/DDBJ whole genome shotgun (WGS) entry which is preliminary data.</text>
</comment>
<evidence type="ECO:0000313" key="2">
    <source>
        <dbReference type="EMBL" id="RCJ41431.1"/>
    </source>
</evidence>
<dbReference type="InterPro" id="IPR013766">
    <property type="entry name" value="Thioredoxin_domain"/>
</dbReference>
<dbReference type="AlphaFoldDB" id="A0A367S023"/>
<sequence length="193" mass="20994">MALATSTMLPLGTKAPDFNLPEVVSGKATSLSTFADKKALLVMFICRHCPFVKHVQNELVQLGRDYFTSDLAIVAISANDAKNYPDDAPESLQAFSTEQGLNFTLCYDESQETAKAYTAACTPDFFVFDDQRQLVYRGQLDDSRPSNGKPVTGADLRAAIEAVLAGKPVTSEQKPSVGCNIKWKPGNQPSYFG</sequence>
<dbReference type="GO" id="GO:0016491">
    <property type="term" value="F:oxidoreductase activity"/>
    <property type="evidence" value="ECO:0007669"/>
    <property type="project" value="InterPro"/>
</dbReference>
<gene>
    <name evidence="2" type="ORF">A6769_00475</name>
</gene>
<dbReference type="InterPro" id="IPR036249">
    <property type="entry name" value="Thioredoxin-like_sf"/>
</dbReference>
<feature type="domain" description="Thioredoxin" evidence="1">
    <location>
        <begin position="9"/>
        <end position="165"/>
    </location>
</feature>
<dbReference type="EMBL" id="LXQE01000029">
    <property type="protein sequence ID" value="RCJ41431.1"/>
    <property type="molecule type" value="Genomic_DNA"/>
</dbReference>
<dbReference type="PROSITE" id="PS51352">
    <property type="entry name" value="THIOREDOXIN_2"/>
    <property type="match status" value="1"/>
</dbReference>
<dbReference type="CDD" id="cd02969">
    <property type="entry name" value="PRX_like1"/>
    <property type="match status" value="1"/>
</dbReference>
<dbReference type="InterPro" id="IPR000866">
    <property type="entry name" value="AhpC/TSA"/>
</dbReference>
<evidence type="ECO:0000259" key="1">
    <source>
        <dbReference type="PROSITE" id="PS51352"/>
    </source>
</evidence>
<name>A0A367S023_NOSPU</name>
<dbReference type="Proteomes" id="UP000252085">
    <property type="component" value="Unassembled WGS sequence"/>
</dbReference>
<organism evidence="2 3">
    <name type="scientific">Nostoc punctiforme NIES-2108</name>
    <dbReference type="NCBI Taxonomy" id="1356359"/>
    <lineage>
        <taxon>Bacteria</taxon>
        <taxon>Bacillati</taxon>
        <taxon>Cyanobacteriota</taxon>
        <taxon>Cyanophyceae</taxon>
        <taxon>Nostocales</taxon>
        <taxon>Nostocaceae</taxon>
        <taxon>Nostoc</taxon>
    </lineage>
</organism>
<dbReference type="Pfam" id="PF00578">
    <property type="entry name" value="AhpC-TSA"/>
    <property type="match status" value="1"/>
</dbReference>
<proteinExistence type="predicted"/>
<reference evidence="2 3" key="1">
    <citation type="submission" date="2016-04" db="EMBL/GenBank/DDBJ databases">
        <authorList>
            <person name="Evans L.H."/>
            <person name="Alamgir A."/>
            <person name="Owens N."/>
            <person name="Weber N.D."/>
            <person name="Virtaneva K."/>
            <person name="Barbian K."/>
            <person name="Babar A."/>
            <person name="Rosenke K."/>
        </authorList>
    </citation>
    <scope>NUCLEOTIDE SEQUENCE [LARGE SCALE GENOMIC DNA]</scope>
    <source>
        <strain evidence="2">NIES-2108</strain>
    </source>
</reference>
<dbReference type="SUPFAM" id="SSF52833">
    <property type="entry name" value="Thioredoxin-like"/>
    <property type="match status" value="1"/>
</dbReference>
<dbReference type="InterPro" id="IPR047262">
    <property type="entry name" value="PRX-like1"/>
</dbReference>
<dbReference type="PANTHER" id="PTHR43640">
    <property type="entry name" value="OS07G0260300 PROTEIN"/>
    <property type="match status" value="1"/>
</dbReference>
<protein>
    <submittedName>
        <fullName evidence="2">Alkyl hydroperoxide reductase</fullName>
    </submittedName>
</protein>
<evidence type="ECO:0000313" key="3">
    <source>
        <dbReference type="Proteomes" id="UP000252085"/>
    </source>
</evidence>
<accession>A0A367S023</accession>